<sequence>MSKKSNAMAQVTDFIGMRCKLVTYGPRAAAVLLALAVAGCAWTGGADSLSYTADRGVENQPYPANYRPELLALLRTYLNDPTGIREAGISEPAQKEVGGRRRYVVCVRFNARGAGGRYAGVKERAGMYIDGRLDRIIEETEDLCKGVAFAAFPEMEKLTR</sequence>
<dbReference type="EMBL" id="LBIA02000001">
    <property type="protein sequence ID" value="TKT72649.1"/>
    <property type="molecule type" value="Genomic_DNA"/>
</dbReference>
<reference evidence="1" key="1">
    <citation type="submission" date="2019-04" db="EMBL/GenBank/DDBJ databases">
        <title>Whole genome sequencing of cave bacteria.</title>
        <authorList>
            <person name="Gan H.M."/>
            <person name="Barton H."/>
            <person name="Savka M.A."/>
        </authorList>
    </citation>
    <scope>NUCLEOTIDE SEQUENCE [LARGE SCALE GENOMIC DNA]</scope>
    <source>
        <strain evidence="1">LC387</strain>
    </source>
</reference>
<dbReference type="AlphaFoldDB" id="A0A4U6BQ73"/>
<dbReference type="OrthoDB" id="8447393at2"/>
<accession>A0A4U6BQ73</accession>
<proteinExistence type="predicted"/>
<gene>
    <name evidence="1" type="ORF">YH63_015110</name>
</gene>
<evidence type="ECO:0000313" key="2">
    <source>
        <dbReference type="Proteomes" id="UP000034832"/>
    </source>
</evidence>
<keyword evidence="2" id="KW-1185">Reference proteome</keyword>
<comment type="caution">
    <text evidence="1">The sequence shown here is derived from an EMBL/GenBank/DDBJ whole genome shotgun (WGS) entry which is preliminary data.</text>
</comment>
<protein>
    <submittedName>
        <fullName evidence="1">Uncharacterized protein</fullName>
    </submittedName>
</protein>
<evidence type="ECO:0000313" key="1">
    <source>
        <dbReference type="EMBL" id="TKT72649.1"/>
    </source>
</evidence>
<dbReference type="Proteomes" id="UP000034832">
    <property type="component" value="Unassembled WGS sequence"/>
</dbReference>
<name>A0A4U6BQ73_9BRAD</name>
<organism evidence="1 2">
    <name type="scientific">Afipia massiliensis</name>
    <dbReference type="NCBI Taxonomy" id="211460"/>
    <lineage>
        <taxon>Bacteria</taxon>
        <taxon>Pseudomonadati</taxon>
        <taxon>Pseudomonadota</taxon>
        <taxon>Alphaproteobacteria</taxon>
        <taxon>Hyphomicrobiales</taxon>
        <taxon>Nitrobacteraceae</taxon>
        <taxon>Afipia</taxon>
    </lineage>
</organism>